<evidence type="ECO:0000313" key="2">
    <source>
        <dbReference type="Proteomes" id="UP000250235"/>
    </source>
</evidence>
<dbReference type="EMBL" id="KQ992353">
    <property type="protein sequence ID" value="KZV50678.1"/>
    <property type="molecule type" value="Genomic_DNA"/>
</dbReference>
<gene>
    <name evidence="1" type="ORF">F511_29282</name>
</gene>
<dbReference type="PANTHER" id="PTHR47604">
    <property type="entry name" value="ADENYLYL CYCLASE"/>
    <property type="match status" value="1"/>
</dbReference>
<reference evidence="1 2" key="1">
    <citation type="journal article" date="2015" name="Proc. Natl. Acad. Sci. U.S.A.">
        <title>The resurrection genome of Boea hygrometrica: A blueprint for survival of dehydration.</title>
        <authorList>
            <person name="Xiao L."/>
            <person name="Yang G."/>
            <person name="Zhang L."/>
            <person name="Yang X."/>
            <person name="Zhao S."/>
            <person name="Ji Z."/>
            <person name="Zhou Q."/>
            <person name="Hu M."/>
            <person name="Wang Y."/>
            <person name="Chen M."/>
            <person name="Xu Y."/>
            <person name="Jin H."/>
            <person name="Xiao X."/>
            <person name="Hu G."/>
            <person name="Bao F."/>
            <person name="Hu Y."/>
            <person name="Wan P."/>
            <person name="Li L."/>
            <person name="Deng X."/>
            <person name="Kuang T."/>
            <person name="Xiang C."/>
            <person name="Zhu J.K."/>
            <person name="Oliver M.J."/>
            <person name="He Y."/>
        </authorList>
    </citation>
    <scope>NUCLEOTIDE SEQUENCE [LARGE SCALE GENOMIC DNA]</scope>
    <source>
        <strain evidence="2">cv. XS01</strain>
    </source>
</reference>
<name>A0A2Z7CVA9_9LAMI</name>
<dbReference type="OrthoDB" id="2016320at2759"/>
<organism evidence="1 2">
    <name type="scientific">Dorcoceras hygrometricum</name>
    <dbReference type="NCBI Taxonomy" id="472368"/>
    <lineage>
        <taxon>Eukaryota</taxon>
        <taxon>Viridiplantae</taxon>
        <taxon>Streptophyta</taxon>
        <taxon>Embryophyta</taxon>
        <taxon>Tracheophyta</taxon>
        <taxon>Spermatophyta</taxon>
        <taxon>Magnoliopsida</taxon>
        <taxon>eudicotyledons</taxon>
        <taxon>Gunneridae</taxon>
        <taxon>Pentapetalae</taxon>
        <taxon>asterids</taxon>
        <taxon>lamiids</taxon>
        <taxon>Lamiales</taxon>
        <taxon>Gesneriaceae</taxon>
        <taxon>Didymocarpoideae</taxon>
        <taxon>Trichosporeae</taxon>
        <taxon>Loxocarpinae</taxon>
        <taxon>Dorcoceras</taxon>
    </lineage>
</organism>
<dbReference type="Gene3D" id="1.25.40.10">
    <property type="entry name" value="Tetratricopeptide repeat domain"/>
    <property type="match status" value="1"/>
</dbReference>
<sequence>MRAIGALSSLRAKATVIASPIVSKSFHIEQLAIENASQMNCSISLRRRFCSVLLSGSIRGSPYEMQLNYQNNLHLEMPSMVGPRVAFSSEASIVENNSSDTETAKEVYEKMLKCVSEKRSAPPNAWLWSLVAKCGTDEDIKLLFDILERLRRFRLSNLRIPDNFNSALCRDVTKACVRVGAIEFGKKALWKHNLYGLSPDIGSAHSLLLHAQQHNDVKLMVEVMKLVKKNGLPLQPDTETAKEVYEKMLKCVSEKRSAPPNAWLWSLVAKCGTDEDIKLLFDILERLRRFRLSNLRIPDNFNSALCRDVTKACVRVGAIEFGKKALWKHNLYGLSPDIGSAHSLLLHAQQHNDVKLMVEVMKLVKKNGLPLQPGTADIVFSICYSADRWGLISKYGRRFVKSGVRLRQTSFDLWMEFAARIGDTESLWEIEKWRSESMKQHTLSTAFSCAKGLLLDHKPESAAAIIQAINQSTSDTKRTEFVVELQKLVSEWPLEVIKHKKEENKEAFVAALQNNISSLINALSSVGVATNLSMEDLTTKGVLS</sequence>
<keyword evidence="2" id="KW-1185">Reference proteome</keyword>
<protein>
    <submittedName>
        <fullName evidence="1">Uncharacterized protein</fullName>
    </submittedName>
</protein>
<dbReference type="InterPro" id="IPR011990">
    <property type="entry name" value="TPR-like_helical_dom_sf"/>
</dbReference>
<dbReference type="AlphaFoldDB" id="A0A2Z7CVA9"/>
<evidence type="ECO:0000313" key="1">
    <source>
        <dbReference type="EMBL" id="KZV50678.1"/>
    </source>
</evidence>
<accession>A0A2Z7CVA9</accession>
<dbReference type="Proteomes" id="UP000250235">
    <property type="component" value="Unassembled WGS sequence"/>
</dbReference>
<dbReference type="PANTHER" id="PTHR47604:SF1">
    <property type="entry name" value="ADENYLYL CYCLASE"/>
    <property type="match status" value="1"/>
</dbReference>
<proteinExistence type="predicted"/>